<dbReference type="SUPFAM" id="SSF52794">
    <property type="entry name" value="PTS system IIB component-like"/>
    <property type="match status" value="1"/>
</dbReference>
<dbReference type="Pfam" id="PF03610">
    <property type="entry name" value="EIIA-man"/>
    <property type="match status" value="1"/>
</dbReference>
<dbReference type="InterPro" id="IPR036634">
    <property type="entry name" value="PRD_sf"/>
</dbReference>
<dbReference type="PROSITE" id="PS51096">
    <property type="entry name" value="PTS_EIIA_TYPE_4"/>
    <property type="match status" value="1"/>
</dbReference>
<feature type="domain" description="Sigma-54 factor interaction" evidence="5">
    <location>
        <begin position="111"/>
        <end position="346"/>
    </location>
</feature>
<dbReference type="CDD" id="cd00009">
    <property type="entry name" value="AAA"/>
    <property type="match status" value="1"/>
</dbReference>
<dbReference type="Proteomes" id="UP000783390">
    <property type="component" value="Unassembled WGS sequence"/>
</dbReference>
<dbReference type="RefSeq" id="WP_209797128.1">
    <property type="nucleotide sequence ID" value="NZ_JAGGJZ010000005.1"/>
</dbReference>
<accession>A0ABS4F1S0</accession>
<gene>
    <name evidence="8" type="ORF">J2Z53_001790</name>
</gene>
<evidence type="ECO:0000256" key="2">
    <source>
        <dbReference type="ARBA" id="ARBA00022741"/>
    </source>
</evidence>
<dbReference type="Gene3D" id="3.40.50.510">
    <property type="entry name" value="Phosphotransferase system, mannose-type IIA component"/>
    <property type="match status" value="1"/>
</dbReference>
<dbReference type="Gene3D" id="3.40.50.300">
    <property type="entry name" value="P-loop containing nucleotide triphosphate hydrolases"/>
    <property type="match status" value="1"/>
</dbReference>
<dbReference type="InterPro" id="IPR002078">
    <property type="entry name" value="Sigma_54_int"/>
</dbReference>
<evidence type="ECO:0000313" key="9">
    <source>
        <dbReference type="Proteomes" id="UP000783390"/>
    </source>
</evidence>
<evidence type="ECO:0000259" key="5">
    <source>
        <dbReference type="PROSITE" id="PS50045"/>
    </source>
</evidence>
<organism evidence="8 9">
    <name type="scientific">Clostridium moniliforme</name>
    <dbReference type="NCBI Taxonomy" id="39489"/>
    <lineage>
        <taxon>Bacteria</taxon>
        <taxon>Bacillati</taxon>
        <taxon>Bacillota</taxon>
        <taxon>Clostridia</taxon>
        <taxon>Eubacteriales</taxon>
        <taxon>Clostridiaceae</taxon>
        <taxon>Clostridium</taxon>
    </lineage>
</organism>
<keyword evidence="3" id="KW-0418">Kinase</keyword>
<dbReference type="Pfam" id="PF00158">
    <property type="entry name" value="Sigma54_activat"/>
    <property type="match status" value="1"/>
</dbReference>
<dbReference type="InterPro" id="IPR036095">
    <property type="entry name" value="PTS_EIIB-like_sf"/>
</dbReference>
<evidence type="ECO:0000259" key="6">
    <source>
        <dbReference type="PROSITE" id="PS51096"/>
    </source>
</evidence>
<evidence type="ECO:0000259" key="7">
    <source>
        <dbReference type="PROSITE" id="PS51372"/>
    </source>
</evidence>
<evidence type="ECO:0000256" key="1">
    <source>
        <dbReference type="ARBA" id="ARBA00022679"/>
    </source>
</evidence>
<feature type="domain" description="PRD" evidence="7">
    <location>
        <begin position="828"/>
        <end position="926"/>
    </location>
</feature>
<evidence type="ECO:0000256" key="4">
    <source>
        <dbReference type="ARBA" id="ARBA00022840"/>
    </source>
</evidence>
<dbReference type="SMART" id="SM00382">
    <property type="entry name" value="AAA"/>
    <property type="match status" value="1"/>
</dbReference>
<protein>
    <submittedName>
        <fullName evidence="8">Transcriptional regulatory protein LevR/transcriptional regulator with AAA-type ATPase domain</fullName>
    </submittedName>
</protein>
<reference evidence="8 9" key="1">
    <citation type="submission" date="2021-03" db="EMBL/GenBank/DDBJ databases">
        <title>Genomic Encyclopedia of Type Strains, Phase IV (KMG-IV): sequencing the most valuable type-strain genomes for metagenomic binning, comparative biology and taxonomic classification.</title>
        <authorList>
            <person name="Goeker M."/>
        </authorList>
    </citation>
    <scope>NUCLEOTIDE SEQUENCE [LARGE SCALE GENOMIC DNA]</scope>
    <source>
        <strain evidence="8 9">DSM 3984</strain>
    </source>
</reference>
<dbReference type="PROSITE" id="PS51372">
    <property type="entry name" value="PRD_2"/>
    <property type="match status" value="2"/>
</dbReference>
<dbReference type="Gene3D" id="1.10.1790.10">
    <property type="entry name" value="PRD domain"/>
    <property type="match status" value="2"/>
</dbReference>
<dbReference type="InterPro" id="IPR033887">
    <property type="entry name" value="PTS_IIA_man"/>
</dbReference>
<keyword evidence="1" id="KW-0808">Transferase</keyword>
<keyword evidence="4" id="KW-0067">ATP-binding</keyword>
<dbReference type="SUPFAM" id="SSF53062">
    <property type="entry name" value="PTS system fructose IIA component-like"/>
    <property type="match status" value="1"/>
</dbReference>
<sequence length="926" mass="105752">MSQKDLILDFIKENTTKDHLIENYLNSRDMGVSAKSIEEVFNIVRNNSSTILNNLYKEGYLIKIASRPVTFLHKDNVLSFNLSKNTYTLGEFEKIISNLKKEVKVDPFSKLIGYNGSLQSQILKAKAAILYPPNGLNTLILGESGVGKTTFAQRMYEFAKLNKNSIKEIPFISFNCSDYFNNPHLLLSQLFGHVKGAFTGADSDKEGLVEKADGGILFLDEIHRLPPDGQEMLFYLIDTGEFNRLGETSKNRKSNVIIIAATTENPDDVLLNTFSRRIPVSIKLPSFCERDLNERMAVVQDLFLEEALNLNKKIIVSAELLKAICLYDFRKGNLGQLYSEVKLICAKGFLNYVKNESDNIYLNYDMLNKDIIYNYSLMDDISKNFFSFKNSQVILDPKNTSKDHYSISNTFDGNIYDLIYNKTTSLKDLGFKDEEITKEITDIINIHYDTLLNKLEDKDINIEQLYKIIKKDIVDFSSKVINYASMELQNIFTNQFILILSLHIKSLLKRLHDGNYTKKLDLTTIEKKYPNEYLVSKYFLRELNSYFNVNAPEDEIGFLTLLLANNQVKFESGAIGILVMCHGDSTASSMSKVANNLLKSSLVRAIDMPLNAKVDDIYKRALSIIRAMDPEEGVLLLTDMGSLTEIGDKISIESNIKIKTITNVTTLTVLEALRQVLLGTYSIDEIYYNLKDSFGNSINEEYKKNAILTLCTTGQGSSLIAKNMINEIIKDSNLGDIEIIALEYDEHLSKISELTDSYRVLACIGNFRPKVDIPYFPIHKLFSKSFSKQFTDFIENKIKNEKNNKSSNDDVNYDNPYDAATKILIKYIKFLNPYFVVKSIKKFVIELNDSRVNDENLVDLILHIGCMLDRCIQGNYAKFDRIEEFKVIFSNDFNKVKSCISILEKEFNMEITEDEICYIVKVLNRD</sequence>
<feature type="domain" description="PRD" evidence="7">
    <location>
        <begin position="468"/>
        <end position="573"/>
    </location>
</feature>
<dbReference type="EMBL" id="JAGGJZ010000005">
    <property type="protein sequence ID" value="MBP1890200.1"/>
    <property type="molecule type" value="Genomic_DNA"/>
</dbReference>
<dbReference type="InterPro" id="IPR027417">
    <property type="entry name" value="P-loop_NTPase"/>
</dbReference>
<dbReference type="InterPro" id="IPR025943">
    <property type="entry name" value="Sigma_54_int_dom_ATP-bd_2"/>
</dbReference>
<dbReference type="InterPro" id="IPR036662">
    <property type="entry name" value="PTS_EIIA_man-typ_sf"/>
</dbReference>
<dbReference type="InterPro" id="IPR003593">
    <property type="entry name" value="AAA+_ATPase"/>
</dbReference>
<dbReference type="PROSITE" id="PS50045">
    <property type="entry name" value="SIGMA54_INTERACT_4"/>
    <property type="match status" value="1"/>
</dbReference>
<dbReference type="Pfam" id="PF00874">
    <property type="entry name" value="PRD"/>
    <property type="match status" value="2"/>
</dbReference>
<dbReference type="PANTHER" id="PTHR32071:SF90">
    <property type="entry name" value="TRANSCRIPTIONAL REGULATORY PROTEIN LEVR"/>
    <property type="match status" value="1"/>
</dbReference>
<dbReference type="PANTHER" id="PTHR32071">
    <property type="entry name" value="TRANSCRIPTIONAL REGULATORY PROTEIN"/>
    <property type="match status" value="1"/>
</dbReference>
<proteinExistence type="predicted"/>
<dbReference type="PROSITE" id="PS00676">
    <property type="entry name" value="SIGMA54_INTERACT_2"/>
    <property type="match status" value="1"/>
</dbReference>
<keyword evidence="9" id="KW-1185">Reference proteome</keyword>
<evidence type="ECO:0000256" key="3">
    <source>
        <dbReference type="ARBA" id="ARBA00022777"/>
    </source>
</evidence>
<dbReference type="SUPFAM" id="SSF52540">
    <property type="entry name" value="P-loop containing nucleoside triphosphate hydrolases"/>
    <property type="match status" value="1"/>
</dbReference>
<feature type="domain" description="PTS EIIA type-4" evidence="6">
    <location>
        <begin position="574"/>
        <end position="698"/>
    </location>
</feature>
<name>A0ABS4F1S0_9CLOT</name>
<dbReference type="InterPro" id="IPR011608">
    <property type="entry name" value="PRD"/>
</dbReference>
<dbReference type="Gene3D" id="3.40.50.2300">
    <property type="match status" value="1"/>
</dbReference>
<dbReference type="CDD" id="cd00006">
    <property type="entry name" value="PTS_IIA_man"/>
    <property type="match status" value="1"/>
</dbReference>
<comment type="caution">
    <text evidence="8">The sequence shown here is derived from an EMBL/GenBank/DDBJ whole genome shotgun (WGS) entry which is preliminary data.</text>
</comment>
<dbReference type="InterPro" id="IPR004701">
    <property type="entry name" value="PTS_EIIA_man-typ"/>
</dbReference>
<dbReference type="SUPFAM" id="SSF63520">
    <property type="entry name" value="PTS-regulatory domain, PRD"/>
    <property type="match status" value="2"/>
</dbReference>
<keyword evidence="2" id="KW-0547">Nucleotide-binding</keyword>
<evidence type="ECO:0000313" key="8">
    <source>
        <dbReference type="EMBL" id="MBP1890200.1"/>
    </source>
</evidence>